<feature type="region of interest" description="Disordered" evidence="1">
    <location>
        <begin position="434"/>
        <end position="455"/>
    </location>
</feature>
<sequence length="612" mass="62481">MRLGASRALGATCSAGRLPLTPCSSVPSFTAAGATGTAAASSPAPAPRCRLPPPPLPPPGALPPHARASPTNATITTSSTASAASAAVLTAAVTVAAGIRTHQCAPGGGGSPCRLQAAHRARCSQSGAPASSSSSNSTSSSSSSSACPPPTTAALSATAAVAGGRALSSSQAPSAVSDEGSNVAAAASGGSGGGGGGGGSAGAAAVAPQLPLCRRPAVHVGELGAALAWKAAMTDRISQLGDSLELQDGGPDMAGLMRELDWVLDDVIEAVREAPDSSWEETSWRLLEPRVRAEAHRRTDPRVTDTWQLRLREPLSRLWEWWERRLRDRVPFQYLLSSAHWHRYVLAVGPGVLVPRPETEIFPELVRTAISARPYLAAAPWADLGTGSGAIAISAADELRRINPAAEMWAVDLSPAAVAYARFNVQICLYGNDTNTPSPTPPPSNAPGSVPAGEGAAGDASGGCLVRVVQGSWFEPLCHLRGRLGGVLSNPPYIPRREMAGLQAEVGRHEPAGALDGGEGPGLDSLQVLCSEAAAMLAPGGLIALETAGGEQADMVADLIRGTTEAAAVAAVGTSHGSVSAAAAAFEEVEVLPDCYGVRRFVRAYRRRDEQQ</sequence>
<dbReference type="CDD" id="cd02440">
    <property type="entry name" value="AdoMet_MTases"/>
    <property type="match status" value="1"/>
</dbReference>
<reference evidence="2 3" key="1">
    <citation type="journal article" date="2023" name="Commun. Biol.">
        <title>Reorganization of the ancestral sex-determining regions during the evolution of trioecy in Pleodorina starrii.</title>
        <authorList>
            <person name="Takahashi K."/>
            <person name="Suzuki S."/>
            <person name="Kawai-Toyooka H."/>
            <person name="Yamamoto K."/>
            <person name="Hamaji T."/>
            <person name="Ootsuki R."/>
            <person name="Yamaguchi H."/>
            <person name="Kawachi M."/>
            <person name="Higashiyama T."/>
            <person name="Nozaki H."/>
        </authorList>
    </citation>
    <scope>NUCLEOTIDE SEQUENCE [LARGE SCALE GENOMIC DNA]</scope>
    <source>
        <strain evidence="2 3">NIES-4479</strain>
    </source>
</reference>
<dbReference type="EMBL" id="BRXU01000007">
    <property type="protein sequence ID" value="GLC52972.1"/>
    <property type="molecule type" value="Genomic_DNA"/>
</dbReference>
<dbReference type="Gene3D" id="3.40.50.150">
    <property type="entry name" value="Vaccinia Virus protein VP39"/>
    <property type="match status" value="1"/>
</dbReference>
<dbReference type="InterPro" id="IPR029063">
    <property type="entry name" value="SAM-dependent_MTases_sf"/>
</dbReference>
<keyword evidence="3" id="KW-1185">Reference proteome</keyword>
<dbReference type="Proteomes" id="UP001165080">
    <property type="component" value="Unassembled WGS sequence"/>
</dbReference>
<name>A0A9W6BJY8_9CHLO</name>
<evidence type="ECO:0000313" key="2">
    <source>
        <dbReference type="EMBL" id="GLC52972.1"/>
    </source>
</evidence>
<dbReference type="GO" id="GO:0003676">
    <property type="term" value="F:nucleic acid binding"/>
    <property type="evidence" value="ECO:0007669"/>
    <property type="project" value="InterPro"/>
</dbReference>
<accession>A0A9W6BJY8</accession>
<organism evidence="2 3">
    <name type="scientific">Pleodorina starrii</name>
    <dbReference type="NCBI Taxonomy" id="330485"/>
    <lineage>
        <taxon>Eukaryota</taxon>
        <taxon>Viridiplantae</taxon>
        <taxon>Chlorophyta</taxon>
        <taxon>core chlorophytes</taxon>
        <taxon>Chlorophyceae</taxon>
        <taxon>CS clade</taxon>
        <taxon>Chlamydomonadales</taxon>
        <taxon>Volvocaceae</taxon>
        <taxon>Pleodorina</taxon>
    </lineage>
</organism>
<dbReference type="GO" id="GO:0032259">
    <property type="term" value="P:methylation"/>
    <property type="evidence" value="ECO:0007669"/>
    <property type="project" value="InterPro"/>
</dbReference>
<dbReference type="AlphaFoldDB" id="A0A9W6BJY8"/>
<dbReference type="InterPro" id="IPR002052">
    <property type="entry name" value="DNA_methylase_N6_adenine_CS"/>
</dbReference>
<feature type="region of interest" description="Disordered" evidence="1">
    <location>
        <begin position="124"/>
        <end position="152"/>
    </location>
</feature>
<dbReference type="GO" id="GO:0008168">
    <property type="term" value="F:methyltransferase activity"/>
    <property type="evidence" value="ECO:0007669"/>
    <property type="project" value="InterPro"/>
</dbReference>
<comment type="caution">
    <text evidence="2">The sequence shown here is derived from an EMBL/GenBank/DDBJ whole genome shotgun (WGS) entry which is preliminary data.</text>
</comment>
<proteinExistence type="predicted"/>
<feature type="region of interest" description="Disordered" evidence="1">
    <location>
        <begin position="36"/>
        <end position="77"/>
    </location>
</feature>
<dbReference type="PANTHER" id="PTHR47441:SF3">
    <property type="entry name" value="RELEASE FACTOR GLUTAMINE METHYLTRANSFERASE"/>
    <property type="match status" value="1"/>
</dbReference>
<protein>
    <submittedName>
        <fullName evidence="2">Uncharacterized protein</fullName>
    </submittedName>
</protein>
<dbReference type="SUPFAM" id="SSF53335">
    <property type="entry name" value="S-adenosyl-L-methionine-dependent methyltransferases"/>
    <property type="match status" value="1"/>
</dbReference>
<dbReference type="PROSITE" id="PS00092">
    <property type="entry name" value="N6_MTASE"/>
    <property type="match status" value="1"/>
</dbReference>
<evidence type="ECO:0000313" key="3">
    <source>
        <dbReference type="Proteomes" id="UP001165080"/>
    </source>
</evidence>
<dbReference type="InterPro" id="IPR052663">
    <property type="entry name" value="RF_glutamine_MTase_cyano"/>
</dbReference>
<evidence type="ECO:0000256" key="1">
    <source>
        <dbReference type="SAM" id="MobiDB-lite"/>
    </source>
</evidence>
<gene>
    <name evidence="2" type="primary">PLEST002405</name>
    <name evidence="2" type="ORF">PLESTB_000694200</name>
</gene>
<feature type="compositionally biased region" description="Pro residues" evidence="1">
    <location>
        <begin position="44"/>
        <end position="62"/>
    </location>
</feature>
<dbReference type="PANTHER" id="PTHR47441">
    <property type="match status" value="1"/>
</dbReference>
<feature type="compositionally biased region" description="Low complexity" evidence="1">
    <location>
        <begin position="446"/>
        <end position="455"/>
    </location>
</feature>
<feature type="compositionally biased region" description="Low complexity" evidence="1">
    <location>
        <begin position="63"/>
        <end position="77"/>
    </location>
</feature>